<feature type="domain" description="6-phosphogluconate dehydrogenase NADP-binding" evidence="4">
    <location>
        <begin position="2"/>
        <end position="161"/>
    </location>
</feature>
<evidence type="ECO:0000259" key="4">
    <source>
        <dbReference type="Pfam" id="PF03446"/>
    </source>
</evidence>
<dbReference type="InterPro" id="IPR008927">
    <property type="entry name" value="6-PGluconate_DH-like_C_sf"/>
</dbReference>
<name>A0A023D7U7_ACIMT</name>
<accession>A0A023D7U7</accession>
<dbReference type="InterPro" id="IPR029154">
    <property type="entry name" value="HIBADH-like_NADP-bd"/>
</dbReference>
<dbReference type="InterPro" id="IPR036291">
    <property type="entry name" value="NAD(P)-bd_dom_sf"/>
</dbReference>
<dbReference type="GO" id="GO:0051287">
    <property type="term" value="F:NAD binding"/>
    <property type="evidence" value="ECO:0007669"/>
    <property type="project" value="InterPro"/>
</dbReference>
<comment type="caution">
    <text evidence="6">The sequence shown here is derived from an EMBL/GenBank/DDBJ whole genome shotgun (WGS) entry which is preliminary data.</text>
</comment>
<dbReference type="SUPFAM" id="SSF51735">
    <property type="entry name" value="NAD(P)-binding Rossmann-fold domains"/>
    <property type="match status" value="1"/>
</dbReference>
<dbReference type="Gene3D" id="1.10.1040.10">
    <property type="entry name" value="N-(1-d-carboxylethyl)-l-norvaline Dehydrogenase, domain 2"/>
    <property type="match status" value="1"/>
</dbReference>
<organism evidence="6 7">
    <name type="scientific">Acidomonas methanolica NBRC 104435</name>
    <dbReference type="NCBI Taxonomy" id="1231351"/>
    <lineage>
        <taxon>Bacteria</taxon>
        <taxon>Pseudomonadati</taxon>
        <taxon>Pseudomonadota</taxon>
        <taxon>Alphaproteobacteria</taxon>
        <taxon>Acetobacterales</taxon>
        <taxon>Acetobacteraceae</taxon>
        <taxon>Acidomonas</taxon>
    </lineage>
</organism>
<dbReference type="Pfam" id="PF03446">
    <property type="entry name" value="NAD_binding_2"/>
    <property type="match status" value="1"/>
</dbReference>
<dbReference type="Proteomes" id="UP000019760">
    <property type="component" value="Unassembled WGS sequence"/>
</dbReference>
<keyword evidence="1" id="KW-0560">Oxidoreductase</keyword>
<dbReference type="Pfam" id="PF14833">
    <property type="entry name" value="NAD_binding_11"/>
    <property type="match status" value="1"/>
</dbReference>
<feature type="active site" evidence="3">
    <location>
        <position position="171"/>
    </location>
</feature>
<gene>
    <name evidence="6" type="ORF">Amme_083_046</name>
</gene>
<dbReference type="RefSeq" id="WP_042060216.1">
    <property type="nucleotide sequence ID" value="NZ_BAND01000083.1"/>
</dbReference>
<keyword evidence="2" id="KW-0520">NAD</keyword>
<dbReference type="InterPro" id="IPR051265">
    <property type="entry name" value="HIBADH-related_NP60_sf"/>
</dbReference>
<evidence type="ECO:0000259" key="5">
    <source>
        <dbReference type="Pfam" id="PF14833"/>
    </source>
</evidence>
<dbReference type="AlphaFoldDB" id="A0A023D7U7"/>
<evidence type="ECO:0000256" key="1">
    <source>
        <dbReference type="ARBA" id="ARBA00023002"/>
    </source>
</evidence>
<dbReference type="OrthoDB" id="9812907at2"/>
<dbReference type="EMBL" id="BAND01000083">
    <property type="protein sequence ID" value="GAJ29871.1"/>
    <property type="molecule type" value="Genomic_DNA"/>
</dbReference>
<dbReference type="GO" id="GO:0016491">
    <property type="term" value="F:oxidoreductase activity"/>
    <property type="evidence" value="ECO:0007669"/>
    <property type="project" value="UniProtKB-KW"/>
</dbReference>
<dbReference type="PANTHER" id="PTHR43580:SF2">
    <property type="entry name" value="CYTOKINE-LIKE NUCLEAR FACTOR N-PAC"/>
    <property type="match status" value="1"/>
</dbReference>
<proteinExistence type="predicted"/>
<dbReference type="PIRSF" id="PIRSF000103">
    <property type="entry name" value="HIBADH"/>
    <property type="match status" value="1"/>
</dbReference>
<feature type="domain" description="3-hydroxyisobutyrate dehydrogenase-like NAD-binding" evidence="5">
    <location>
        <begin position="167"/>
        <end position="283"/>
    </location>
</feature>
<dbReference type="GO" id="GO:0050661">
    <property type="term" value="F:NADP binding"/>
    <property type="evidence" value="ECO:0007669"/>
    <property type="project" value="InterPro"/>
</dbReference>
<dbReference type="InterPro" id="IPR013328">
    <property type="entry name" value="6PGD_dom2"/>
</dbReference>
<dbReference type="SUPFAM" id="SSF48179">
    <property type="entry name" value="6-phosphogluconate dehydrogenase C-terminal domain-like"/>
    <property type="match status" value="1"/>
</dbReference>
<protein>
    <submittedName>
        <fullName evidence="6">3-hydroxyisobutyrate dehydrogenase</fullName>
    </submittedName>
</protein>
<evidence type="ECO:0000313" key="6">
    <source>
        <dbReference type="EMBL" id="GAJ29871.1"/>
    </source>
</evidence>
<evidence type="ECO:0000256" key="2">
    <source>
        <dbReference type="ARBA" id="ARBA00023027"/>
    </source>
</evidence>
<evidence type="ECO:0000313" key="7">
    <source>
        <dbReference type="Proteomes" id="UP000019760"/>
    </source>
</evidence>
<evidence type="ECO:0000256" key="3">
    <source>
        <dbReference type="PIRSR" id="PIRSR000103-1"/>
    </source>
</evidence>
<dbReference type="PANTHER" id="PTHR43580">
    <property type="entry name" value="OXIDOREDUCTASE GLYR1-RELATED"/>
    <property type="match status" value="1"/>
</dbReference>
<keyword evidence="7" id="KW-1185">Reference proteome</keyword>
<dbReference type="InterPro" id="IPR015815">
    <property type="entry name" value="HIBADH-related"/>
</dbReference>
<reference evidence="7" key="1">
    <citation type="journal article" date="2014" name="FEMS Microbiol. Lett.">
        <title>Draft Genomic DNA Sequence of the Facultatively Methylotrophic Bacterium Acidomonas methanolica type strain MB58.</title>
        <authorList>
            <person name="Higashiura N."/>
            <person name="Hadano H."/>
            <person name="Hirakawa H."/>
            <person name="Matsutani M."/>
            <person name="Takabe S."/>
            <person name="Matsushita K."/>
            <person name="Azuma Y."/>
        </authorList>
    </citation>
    <scope>NUCLEOTIDE SEQUENCE [LARGE SCALE GENOMIC DNA]</scope>
    <source>
        <strain evidence="7">MB58</strain>
    </source>
</reference>
<dbReference type="Gene3D" id="3.40.50.720">
    <property type="entry name" value="NAD(P)-binding Rossmann-like Domain"/>
    <property type="match status" value="1"/>
</dbReference>
<dbReference type="InterPro" id="IPR006115">
    <property type="entry name" value="6PGDH_NADP-bd"/>
</dbReference>
<reference evidence="6 7" key="2">
    <citation type="journal article" date="2014" name="FEMS Microbiol. Lett.">
        <title>Draft genomic DNA sequence of the facultatively methylotrophic bacterium Acidomonas methanolica type strain MB58.</title>
        <authorList>
            <person name="Higashiura N."/>
            <person name="Hadano H."/>
            <person name="Hirakawa H."/>
            <person name="Matsutani M."/>
            <person name="Takabe S."/>
            <person name="Matsushita K."/>
            <person name="Azuma Y."/>
        </authorList>
    </citation>
    <scope>NUCLEOTIDE SEQUENCE [LARGE SCALE GENOMIC DNA]</scope>
    <source>
        <strain evidence="6 7">MB58</strain>
    </source>
</reference>
<sequence>MKLGFVGLGAMGEAMATCLLRAGHELTVYNRTAAKADALVAAGAKRARTPAEATAGNELVFTMLFDDAAVQHASFGPDGIAEALGPDAVHVGCATVSLNQARRLRDGHAERGQHYASATVLGRPPAARAGQLFVVLAAADALRARILPALDAFGQKSFVVGDDPVQANLVKLCLNFMIFATIEQMAEVFTLGEKGGIAPATMFEVMSNSFYTAPVHRNYGKLMVEKAYDPPGGPMEIGLKDNGLFLEAGEDFRVPLPTASLLRDRFLQSYAAGEEGLDFVAIFERVRADAGLR</sequence>